<dbReference type="EMBL" id="BKCP01007626">
    <property type="protein sequence ID" value="GER46750.1"/>
    <property type="molecule type" value="Genomic_DNA"/>
</dbReference>
<feature type="compositionally biased region" description="Basic residues" evidence="1">
    <location>
        <begin position="24"/>
        <end position="34"/>
    </location>
</feature>
<dbReference type="InterPro" id="IPR053234">
    <property type="entry name" value="RPM1_Interactor"/>
</dbReference>
<evidence type="ECO:0000256" key="1">
    <source>
        <dbReference type="SAM" id="MobiDB-lite"/>
    </source>
</evidence>
<feature type="region of interest" description="Disordered" evidence="1">
    <location>
        <begin position="1"/>
        <end position="38"/>
    </location>
</feature>
<dbReference type="PANTHER" id="PTHR33443">
    <property type="entry name" value="ZGC:112980"/>
    <property type="match status" value="1"/>
</dbReference>
<evidence type="ECO:0000313" key="3">
    <source>
        <dbReference type="Proteomes" id="UP000325081"/>
    </source>
</evidence>
<keyword evidence="3" id="KW-1185">Reference proteome</keyword>
<sequence>MPKNPSSSRVLPKNKSSKLGVNGARKKKPARRSHSMAEKKIEVIEIDDSYPSPDRKVTPLRPVYCLRNRDQIKMAEANEECFILEFDPYDDMQRLRSPLMDDCDDAEVDLQVVAEKGQVACRDYPHPRHTCAKYPFQKTPHDSHCELCFCFVCDLSAPCSKWVGSTGHCHAFNNEAWDQEKKARKKGMKECTKML</sequence>
<organism evidence="2 3">
    <name type="scientific">Striga asiatica</name>
    <name type="common">Asiatic witchweed</name>
    <name type="synonym">Buchnera asiatica</name>
    <dbReference type="NCBI Taxonomy" id="4170"/>
    <lineage>
        <taxon>Eukaryota</taxon>
        <taxon>Viridiplantae</taxon>
        <taxon>Streptophyta</taxon>
        <taxon>Embryophyta</taxon>
        <taxon>Tracheophyta</taxon>
        <taxon>Spermatophyta</taxon>
        <taxon>Magnoliopsida</taxon>
        <taxon>eudicotyledons</taxon>
        <taxon>Gunneridae</taxon>
        <taxon>Pentapetalae</taxon>
        <taxon>asterids</taxon>
        <taxon>lamiids</taxon>
        <taxon>Lamiales</taxon>
        <taxon>Orobanchaceae</taxon>
        <taxon>Buchnereae</taxon>
        <taxon>Striga</taxon>
    </lineage>
</organism>
<evidence type="ECO:0000313" key="2">
    <source>
        <dbReference type="EMBL" id="GER46750.1"/>
    </source>
</evidence>
<accession>A0A5A7QNJ5</accession>
<dbReference type="AlphaFoldDB" id="A0A5A7QNJ5"/>
<protein>
    <submittedName>
        <fullName evidence="2">RPM1interacting protein 13</fullName>
    </submittedName>
</protein>
<name>A0A5A7QNJ5_STRAF</name>
<dbReference type="PANTHER" id="PTHR33443:SF30">
    <property type="entry name" value="SARCOSINE DEHYDROGENASE-2C PROTEIN"/>
    <property type="match status" value="1"/>
</dbReference>
<gene>
    <name evidence="2" type="ORF">STAS_23799</name>
</gene>
<dbReference type="Proteomes" id="UP000325081">
    <property type="component" value="Unassembled WGS sequence"/>
</dbReference>
<dbReference type="OrthoDB" id="266020at2759"/>
<reference evidence="3" key="1">
    <citation type="journal article" date="2019" name="Curr. Biol.">
        <title>Genome Sequence of Striga asiatica Provides Insight into the Evolution of Plant Parasitism.</title>
        <authorList>
            <person name="Yoshida S."/>
            <person name="Kim S."/>
            <person name="Wafula E.K."/>
            <person name="Tanskanen J."/>
            <person name="Kim Y.M."/>
            <person name="Honaas L."/>
            <person name="Yang Z."/>
            <person name="Spallek T."/>
            <person name="Conn C.E."/>
            <person name="Ichihashi Y."/>
            <person name="Cheong K."/>
            <person name="Cui S."/>
            <person name="Der J.P."/>
            <person name="Gundlach H."/>
            <person name="Jiao Y."/>
            <person name="Hori C."/>
            <person name="Ishida J.K."/>
            <person name="Kasahara H."/>
            <person name="Kiba T."/>
            <person name="Kim M.S."/>
            <person name="Koo N."/>
            <person name="Laohavisit A."/>
            <person name="Lee Y.H."/>
            <person name="Lumba S."/>
            <person name="McCourt P."/>
            <person name="Mortimer J.C."/>
            <person name="Mutuku J.M."/>
            <person name="Nomura T."/>
            <person name="Sasaki-Sekimoto Y."/>
            <person name="Seto Y."/>
            <person name="Wang Y."/>
            <person name="Wakatake T."/>
            <person name="Sakakibara H."/>
            <person name="Demura T."/>
            <person name="Yamaguchi S."/>
            <person name="Yoneyama K."/>
            <person name="Manabe R.I."/>
            <person name="Nelson D.C."/>
            <person name="Schulman A.H."/>
            <person name="Timko M.P."/>
            <person name="dePamphilis C.W."/>
            <person name="Choi D."/>
            <person name="Shirasu K."/>
        </authorList>
    </citation>
    <scope>NUCLEOTIDE SEQUENCE [LARGE SCALE GENOMIC DNA]</scope>
    <source>
        <strain evidence="3">cv. UVA1</strain>
    </source>
</reference>
<comment type="caution">
    <text evidence="2">The sequence shown here is derived from an EMBL/GenBank/DDBJ whole genome shotgun (WGS) entry which is preliminary data.</text>
</comment>
<proteinExistence type="predicted"/>